<keyword evidence="2" id="KW-1185">Reference proteome</keyword>
<comment type="caution">
    <text evidence="1">The sequence shown here is derived from an EMBL/GenBank/DDBJ whole genome shotgun (WGS) entry which is preliminary data.</text>
</comment>
<organism evidence="1 2">
    <name type="scientific">Molorchus minor</name>
    <dbReference type="NCBI Taxonomy" id="1323400"/>
    <lineage>
        <taxon>Eukaryota</taxon>
        <taxon>Metazoa</taxon>
        <taxon>Ecdysozoa</taxon>
        <taxon>Arthropoda</taxon>
        <taxon>Hexapoda</taxon>
        <taxon>Insecta</taxon>
        <taxon>Pterygota</taxon>
        <taxon>Neoptera</taxon>
        <taxon>Endopterygota</taxon>
        <taxon>Coleoptera</taxon>
        <taxon>Polyphaga</taxon>
        <taxon>Cucujiformia</taxon>
        <taxon>Chrysomeloidea</taxon>
        <taxon>Cerambycidae</taxon>
        <taxon>Lamiinae</taxon>
        <taxon>Monochamini</taxon>
        <taxon>Molorchus</taxon>
    </lineage>
</organism>
<dbReference type="Proteomes" id="UP001162164">
    <property type="component" value="Unassembled WGS sequence"/>
</dbReference>
<reference evidence="1" key="1">
    <citation type="journal article" date="2023" name="Insect Mol. Biol.">
        <title>Genome sequencing provides insights into the evolution of gene families encoding plant cell wall-degrading enzymes in longhorned beetles.</title>
        <authorList>
            <person name="Shin N.R."/>
            <person name="Okamura Y."/>
            <person name="Kirsch R."/>
            <person name="Pauchet Y."/>
        </authorList>
    </citation>
    <scope>NUCLEOTIDE SEQUENCE</scope>
    <source>
        <strain evidence="1">MMC_N1</strain>
    </source>
</reference>
<gene>
    <name evidence="1" type="ORF">NQ317_001075</name>
</gene>
<evidence type="ECO:0000313" key="1">
    <source>
        <dbReference type="EMBL" id="KAJ8979675.1"/>
    </source>
</evidence>
<dbReference type="EMBL" id="JAPWTJ010000322">
    <property type="protein sequence ID" value="KAJ8979675.1"/>
    <property type="molecule type" value="Genomic_DNA"/>
</dbReference>
<protein>
    <submittedName>
        <fullName evidence="1">Uncharacterized protein</fullName>
    </submittedName>
</protein>
<proteinExistence type="predicted"/>
<accession>A0ABQ9JN56</accession>
<evidence type="ECO:0000313" key="2">
    <source>
        <dbReference type="Proteomes" id="UP001162164"/>
    </source>
</evidence>
<sequence>MIHPSGIDPLYGFLQHYTSMQQVFMAQNTAALITGHLTEEWIQFPQNFITKLRVKEQFLENCYASICKNVMILKIIGVG</sequence>
<name>A0ABQ9JN56_9CUCU</name>